<dbReference type="PATRIC" id="fig|576611.7.peg.333"/>
<dbReference type="Proteomes" id="UP000061135">
    <property type="component" value="Chromosome"/>
</dbReference>
<evidence type="ECO:0000256" key="2">
    <source>
        <dbReference type="ARBA" id="ARBA00007637"/>
    </source>
</evidence>
<dbReference type="PANTHER" id="PTHR43000">
    <property type="entry name" value="DTDP-D-GLUCOSE 4,6-DEHYDRATASE-RELATED"/>
    <property type="match status" value="1"/>
</dbReference>
<protein>
    <submittedName>
        <fullName evidence="4">Nucleoside-diphosphate-sugar epimerase</fullName>
    </submittedName>
</protein>
<dbReference type="AlphaFoldDB" id="A0A0E3UZT5"/>
<comment type="pathway">
    <text evidence="1">Bacterial outer membrane biogenesis; LPS O-antigen biosynthesis.</text>
</comment>
<dbReference type="Gene3D" id="3.40.50.720">
    <property type="entry name" value="NAD(P)-binding Rossmann-like Domain"/>
    <property type="match status" value="1"/>
</dbReference>
<organism evidence="4 5">
    <name type="scientific">Polynucleobacter duraquae</name>
    <dbReference type="NCBI Taxonomy" id="1835254"/>
    <lineage>
        <taxon>Bacteria</taxon>
        <taxon>Pseudomonadati</taxon>
        <taxon>Pseudomonadota</taxon>
        <taxon>Betaproteobacteria</taxon>
        <taxon>Burkholderiales</taxon>
        <taxon>Burkholderiaceae</taxon>
        <taxon>Polynucleobacter</taxon>
    </lineage>
</organism>
<dbReference type="OrthoDB" id="9801056at2"/>
<evidence type="ECO:0000259" key="3">
    <source>
        <dbReference type="Pfam" id="PF01370"/>
    </source>
</evidence>
<proteinExistence type="inferred from homology"/>
<dbReference type="STRING" id="1835254.CL55_00003310"/>
<evidence type="ECO:0000313" key="4">
    <source>
        <dbReference type="EMBL" id="AKD24664.1"/>
    </source>
</evidence>
<evidence type="ECO:0000313" key="5">
    <source>
        <dbReference type="Proteomes" id="UP000061135"/>
    </source>
</evidence>
<evidence type="ECO:0000256" key="1">
    <source>
        <dbReference type="ARBA" id="ARBA00005125"/>
    </source>
</evidence>
<dbReference type="EMBL" id="CP007501">
    <property type="protein sequence ID" value="AKD24664.1"/>
    <property type="molecule type" value="Genomic_DNA"/>
</dbReference>
<comment type="similarity">
    <text evidence="2">Belongs to the NAD(P)-dependent epimerase/dehydratase family.</text>
</comment>
<reference evidence="4 5" key="1">
    <citation type="submission" date="2014-03" db="EMBL/GenBank/DDBJ databases">
        <title>Genome of Polynucleobacter strain MWH-MoK4.</title>
        <authorList>
            <person name="Hahn M.W."/>
        </authorList>
    </citation>
    <scope>NUCLEOTIDE SEQUENCE [LARGE SCALE GENOMIC DNA]</scope>
    <source>
        <strain evidence="4 5">MWH-MoK4</strain>
    </source>
</reference>
<dbReference type="HOGENOM" id="CLU_007383_6_1_4"/>
<name>A0A0E3UZT5_9BURK</name>
<dbReference type="Pfam" id="PF01370">
    <property type="entry name" value="Epimerase"/>
    <property type="match status" value="1"/>
</dbReference>
<feature type="domain" description="NAD-dependent epimerase/dehydratase" evidence="3">
    <location>
        <begin position="2"/>
        <end position="226"/>
    </location>
</feature>
<sequence length="312" mass="35360">MILITGATGFIGSHLMNSLPNSYKKRILTRDASLLRSHCTNTEIISYTPGLPLSNAIFKDIHTVVHCAGMAHAPINNSKSFQDRVFEANSTLTKLLAEGALKNGVKRFIYISTSKVHGEISVEKIKFDETRELNPQNIYAESKFYGEKHLINLCLDKEMQYFVLRPPLVYGRGVKANFKLLNLIAKIGIPLPIGDIDNARSFIAIDNLISAIMLCIETNFQKSSIYLVSDDDDISISELFRRICTSMNKKAYLFNINQKKLELIFKLLKQEVFFQKVSSNFSLNIEKIKNDLGWTPVVRMNQVLSEMNKTEN</sequence>
<dbReference type="InterPro" id="IPR036291">
    <property type="entry name" value="NAD(P)-bd_dom_sf"/>
</dbReference>
<keyword evidence="5" id="KW-1185">Reference proteome</keyword>
<dbReference type="InterPro" id="IPR001509">
    <property type="entry name" value="Epimerase_deHydtase"/>
</dbReference>
<gene>
    <name evidence="4" type="ORF">CL55_00003310</name>
</gene>
<dbReference type="SUPFAM" id="SSF51735">
    <property type="entry name" value="NAD(P)-binding Rossmann-fold domains"/>
    <property type="match status" value="1"/>
</dbReference>
<dbReference type="RefSeq" id="WP_052728696.1">
    <property type="nucleotide sequence ID" value="NZ_CP007501.1"/>
</dbReference>
<accession>A0A0E3UZT5</accession>
<dbReference type="KEGG" id="pdq:CL55_00003310"/>